<proteinExistence type="predicted"/>
<evidence type="ECO:0000313" key="2">
    <source>
        <dbReference type="EMBL" id="KIK80720.1"/>
    </source>
</evidence>
<accession>A0A0D0DPA6</accession>
<evidence type="ECO:0000256" key="1">
    <source>
        <dbReference type="SAM" id="MobiDB-lite"/>
    </source>
</evidence>
<organism evidence="2 3">
    <name type="scientific">Paxillus rubicundulus Ve08.2h10</name>
    <dbReference type="NCBI Taxonomy" id="930991"/>
    <lineage>
        <taxon>Eukaryota</taxon>
        <taxon>Fungi</taxon>
        <taxon>Dikarya</taxon>
        <taxon>Basidiomycota</taxon>
        <taxon>Agaricomycotina</taxon>
        <taxon>Agaricomycetes</taxon>
        <taxon>Agaricomycetidae</taxon>
        <taxon>Boletales</taxon>
        <taxon>Paxilineae</taxon>
        <taxon>Paxillaceae</taxon>
        <taxon>Paxillus</taxon>
    </lineage>
</organism>
<gene>
    <name evidence="2" type="ORF">PAXRUDRAFT_157925</name>
</gene>
<keyword evidence="3" id="KW-1185">Reference proteome</keyword>
<dbReference type="OrthoDB" id="2693234at2759"/>
<protein>
    <submittedName>
        <fullName evidence="2">Uncharacterized protein</fullName>
    </submittedName>
</protein>
<sequence length="82" mass="9149">MSHPVTHAKNANQHPGQAVLDLEQKKRTSEQKRADDAQAKTMRKGREAAHQHGIDHLASIMDKSAQKEVQLLTTPAKPRPRP</sequence>
<reference evidence="2 3" key="1">
    <citation type="submission" date="2014-04" db="EMBL/GenBank/DDBJ databases">
        <authorList>
            <consortium name="DOE Joint Genome Institute"/>
            <person name="Kuo A."/>
            <person name="Kohler A."/>
            <person name="Jargeat P."/>
            <person name="Nagy L.G."/>
            <person name="Floudas D."/>
            <person name="Copeland A."/>
            <person name="Barry K.W."/>
            <person name="Cichocki N."/>
            <person name="Veneault-Fourrey C."/>
            <person name="LaButti K."/>
            <person name="Lindquist E.A."/>
            <person name="Lipzen A."/>
            <person name="Lundell T."/>
            <person name="Morin E."/>
            <person name="Murat C."/>
            <person name="Sun H."/>
            <person name="Tunlid A."/>
            <person name="Henrissat B."/>
            <person name="Grigoriev I.V."/>
            <person name="Hibbett D.S."/>
            <person name="Martin F."/>
            <person name="Nordberg H.P."/>
            <person name="Cantor M.N."/>
            <person name="Hua S.X."/>
        </authorList>
    </citation>
    <scope>NUCLEOTIDE SEQUENCE [LARGE SCALE GENOMIC DNA]</scope>
    <source>
        <strain evidence="2 3">Ve08.2h10</strain>
    </source>
</reference>
<feature type="region of interest" description="Disordered" evidence="1">
    <location>
        <begin position="1"/>
        <end position="82"/>
    </location>
</feature>
<dbReference type="Proteomes" id="UP000054538">
    <property type="component" value="Unassembled WGS sequence"/>
</dbReference>
<dbReference type="HOGENOM" id="CLU_192617_0_0_1"/>
<dbReference type="AlphaFoldDB" id="A0A0D0DPA6"/>
<name>A0A0D0DPA6_9AGAM</name>
<dbReference type="EMBL" id="KN825950">
    <property type="protein sequence ID" value="KIK80720.1"/>
    <property type="molecule type" value="Genomic_DNA"/>
</dbReference>
<feature type="compositionally biased region" description="Basic and acidic residues" evidence="1">
    <location>
        <begin position="22"/>
        <end position="55"/>
    </location>
</feature>
<evidence type="ECO:0000313" key="3">
    <source>
        <dbReference type="Proteomes" id="UP000054538"/>
    </source>
</evidence>
<reference evidence="3" key="2">
    <citation type="submission" date="2015-01" db="EMBL/GenBank/DDBJ databases">
        <title>Evolutionary Origins and Diversification of the Mycorrhizal Mutualists.</title>
        <authorList>
            <consortium name="DOE Joint Genome Institute"/>
            <consortium name="Mycorrhizal Genomics Consortium"/>
            <person name="Kohler A."/>
            <person name="Kuo A."/>
            <person name="Nagy L.G."/>
            <person name="Floudas D."/>
            <person name="Copeland A."/>
            <person name="Barry K.W."/>
            <person name="Cichocki N."/>
            <person name="Veneault-Fourrey C."/>
            <person name="LaButti K."/>
            <person name="Lindquist E.A."/>
            <person name="Lipzen A."/>
            <person name="Lundell T."/>
            <person name="Morin E."/>
            <person name="Murat C."/>
            <person name="Riley R."/>
            <person name="Ohm R."/>
            <person name="Sun H."/>
            <person name="Tunlid A."/>
            <person name="Henrissat B."/>
            <person name="Grigoriev I.V."/>
            <person name="Hibbett D.S."/>
            <person name="Martin F."/>
        </authorList>
    </citation>
    <scope>NUCLEOTIDE SEQUENCE [LARGE SCALE GENOMIC DNA]</scope>
    <source>
        <strain evidence="3">Ve08.2h10</strain>
    </source>
</reference>
<dbReference type="InParanoid" id="A0A0D0DPA6"/>